<name>A0A8J7KKX4_9BACL</name>
<dbReference type="Proteomes" id="UP000622653">
    <property type="component" value="Unassembled WGS sequence"/>
</dbReference>
<gene>
    <name evidence="1" type="ORF">IRY55_04335</name>
</gene>
<dbReference type="AlphaFoldDB" id="A0A8J7KKX4"/>
<sequence>MEQREQTEQKEQQEQVFLCEDCGYPHRGTKPPIYCVKCESDAPEDACWTGV</sequence>
<keyword evidence="2" id="KW-1185">Reference proteome</keyword>
<evidence type="ECO:0000313" key="2">
    <source>
        <dbReference type="Proteomes" id="UP000622653"/>
    </source>
</evidence>
<dbReference type="EMBL" id="JADKPV010000001">
    <property type="protein sequence ID" value="MBF4500584.1"/>
    <property type="molecule type" value="Genomic_DNA"/>
</dbReference>
<proteinExistence type="predicted"/>
<comment type="caution">
    <text evidence="1">The sequence shown here is derived from an EMBL/GenBank/DDBJ whole genome shotgun (WGS) entry which is preliminary data.</text>
</comment>
<reference evidence="1" key="1">
    <citation type="submission" date="2020-11" db="EMBL/GenBank/DDBJ databases">
        <title>Multidrug resistant novel bacterium Savagea serpentis sp. nov., isolated from the scats of a vine snake (Ahaetulla nasuta).</title>
        <authorList>
            <person name="Venkata Ramana V."/>
            <person name="Vikas Patil S."/>
            <person name="Yogita Lugani V."/>
        </authorList>
    </citation>
    <scope>NUCLEOTIDE SEQUENCE</scope>
    <source>
        <strain evidence="1">SN6</strain>
    </source>
</reference>
<protein>
    <submittedName>
        <fullName evidence="1">Uncharacterized protein</fullName>
    </submittedName>
</protein>
<evidence type="ECO:0000313" key="1">
    <source>
        <dbReference type="EMBL" id="MBF4500584.1"/>
    </source>
</evidence>
<dbReference type="RefSeq" id="WP_194562015.1">
    <property type="nucleotide sequence ID" value="NZ_JADKPV010000001.1"/>
</dbReference>
<organism evidence="1 2">
    <name type="scientific">Savagea serpentis</name>
    <dbReference type="NCBI Taxonomy" id="2785297"/>
    <lineage>
        <taxon>Bacteria</taxon>
        <taxon>Bacillati</taxon>
        <taxon>Bacillota</taxon>
        <taxon>Bacilli</taxon>
        <taxon>Bacillales</taxon>
        <taxon>Caryophanaceae</taxon>
        <taxon>Savagea</taxon>
    </lineage>
</organism>
<accession>A0A8J7KKX4</accession>